<dbReference type="InterPro" id="IPR001734">
    <property type="entry name" value="Na/solute_symporter"/>
</dbReference>
<protein>
    <submittedName>
        <fullName evidence="9">Uncharacterized protein</fullName>
    </submittedName>
</protein>
<feature type="transmembrane region" description="Helical" evidence="8">
    <location>
        <begin position="157"/>
        <end position="175"/>
    </location>
</feature>
<feature type="transmembrane region" description="Helical" evidence="8">
    <location>
        <begin position="294"/>
        <end position="314"/>
    </location>
</feature>
<dbReference type="Proteomes" id="UP000186922">
    <property type="component" value="Unassembled WGS sequence"/>
</dbReference>
<feature type="transmembrane region" description="Helical" evidence="8">
    <location>
        <begin position="402"/>
        <end position="421"/>
    </location>
</feature>
<keyword evidence="5 8" id="KW-0472">Membrane</keyword>
<dbReference type="OrthoDB" id="6132759at2759"/>
<evidence type="ECO:0000313" key="10">
    <source>
        <dbReference type="Proteomes" id="UP000186922"/>
    </source>
</evidence>
<dbReference type="Gene3D" id="1.20.1730.10">
    <property type="entry name" value="Sodium/glucose cotransporter"/>
    <property type="match status" value="1"/>
</dbReference>
<evidence type="ECO:0000256" key="8">
    <source>
        <dbReference type="SAM" id="Phobius"/>
    </source>
</evidence>
<dbReference type="PANTHER" id="PTHR11819:SF150">
    <property type="entry name" value="SODIUM_MYO-INOSITOL COTRANSPORTER"/>
    <property type="match status" value="1"/>
</dbReference>
<feature type="transmembrane region" description="Helical" evidence="8">
    <location>
        <begin position="464"/>
        <end position="486"/>
    </location>
</feature>
<dbReference type="EMBL" id="BDGG01000003">
    <property type="protein sequence ID" value="GAU96354.1"/>
    <property type="molecule type" value="Genomic_DNA"/>
</dbReference>
<keyword evidence="10" id="KW-1185">Reference proteome</keyword>
<feature type="transmembrane region" description="Helical" evidence="8">
    <location>
        <begin position="80"/>
        <end position="104"/>
    </location>
</feature>
<reference evidence="9 10" key="1">
    <citation type="journal article" date="2016" name="Nat. Commun.">
        <title>Extremotolerant tardigrade genome and improved radiotolerance of human cultured cells by tardigrade-unique protein.</title>
        <authorList>
            <person name="Hashimoto T."/>
            <person name="Horikawa D.D."/>
            <person name="Saito Y."/>
            <person name="Kuwahara H."/>
            <person name="Kozuka-Hata H."/>
            <person name="Shin-I T."/>
            <person name="Minakuchi Y."/>
            <person name="Ohishi K."/>
            <person name="Motoyama A."/>
            <person name="Aizu T."/>
            <person name="Enomoto A."/>
            <person name="Kondo K."/>
            <person name="Tanaka S."/>
            <person name="Hara Y."/>
            <person name="Koshikawa S."/>
            <person name="Sagara H."/>
            <person name="Miura T."/>
            <person name="Yokobori S."/>
            <person name="Miyagawa K."/>
            <person name="Suzuki Y."/>
            <person name="Kubo T."/>
            <person name="Oyama M."/>
            <person name="Kohara Y."/>
            <person name="Fujiyama A."/>
            <person name="Arakawa K."/>
            <person name="Katayama T."/>
            <person name="Toyoda A."/>
            <person name="Kunieda T."/>
        </authorList>
    </citation>
    <scope>NUCLEOTIDE SEQUENCE [LARGE SCALE GENOMIC DNA]</scope>
    <source>
        <strain evidence="9 10">YOKOZUNA-1</strain>
    </source>
</reference>
<feature type="transmembrane region" description="Helical" evidence="8">
    <location>
        <begin position="6"/>
        <end position="27"/>
    </location>
</feature>
<name>A0A1D1V3I4_RAMVA</name>
<feature type="transmembrane region" description="Helical" evidence="8">
    <location>
        <begin position="684"/>
        <end position="704"/>
    </location>
</feature>
<dbReference type="GO" id="GO:0005412">
    <property type="term" value="F:D-glucose:sodium symporter activity"/>
    <property type="evidence" value="ECO:0007669"/>
    <property type="project" value="TreeGrafter"/>
</dbReference>
<accession>A0A1D1V3I4</accession>
<dbReference type="Pfam" id="PF00474">
    <property type="entry name" value="SSF"/>
    <property type="match status" value="1"/>
</dbReference>
<feature type="transmembrane region" description="Helical" evidence="8">
    <location>
        <begin position="125"/>
        <end position="151"/>
    </location>
</feature>
<feature type="transmembrane region" description="Helical" evidence="8">
    <location>
        <begin position="48"/>
        <end position="68"/>
    </location>
</feature>
<feature type="transmembrane region" description="Helical" evidence="8">
    <location>
        <begin position="187"/>
        <end position="208"/>
    </location>
</feature>
<dbReference type="PROSITE" id="PS00457">
    <property type="entry name" value="NA_SOLUT_SYMP_2"/>
    <property type="match status" value="1"/>
</dbReference>
<evidence type="ECO:0000256" key="5">
    <source>
        <dbReference type="ARBA" id="ARBA00023136"/>
    </source>
</evidence>
<dbReference type="PANTHER" id="PTHR11819">
    <property type="entry name" value="SOLUTE CARRIER FAMILY 5"/>
    <property type="match status" value="1"/>
</dbReference>
<evidence type="ECO:0000256" key="1">
    <source>
        <dbReference type="ARBA" id="ARBA00004141"/>
    </source>
</evidence>
<evidence type="ECO:0000256" key="6">
    <source>
        <dbReference type="RuleBase" id="RU362091"/>
    </source>
</evidence>
<evidence type="ECO:0000256" key="2">
    <source>
        <dbReference type="ARBA" id="ARBA00006434"/>
    </source>
</evidence>
<proteinExistence type="inferred from homology"/>
<comment type="similarity">
    <text evidence="2 6">Belongs to the sodium:solute symporter (SSF) (TC 2.A.21) family.</text>
</comment>
<dbReference type="GO" id="GO:0005886">
    <property type="term" value="C:plasma membrane"/>
    <property type="evidence" value="ECO:0007669"/>
    <property type="project" value="TreeGrafter"/>
</dbReference>
<dbReference type="NCBIfam" id="TIGR00813">
    <property type="entry name" value="sss"/>
    <property type="match status" value="1"/>
</dbReference>
<keyword evidence="3 8" id="KW-0812">Transmembrane</keyword>
<evidence type="ECO:0000256" key="4">
    <source>
        <dbReference type="ARBA" id="ARBA00022989"/>
    </source>
</evidence>
<organism evidence="9 10">
    <name type="scientific">Ramazzottius varieornatus</name>
    <name type="common">Water bear</name>
    <name type="synonym">Tardigrade</name>
    <dbReference type="NCBI Taxonomy" id="947166"/>
    <lineage>
        <taxon>Eukaryota</taxon>
        <taxon>Metazoa</taxon>
        <taxon>Ecdysozoa</taxon>
        <taxon>Tardigrada</taxon>
        <taxon>Eutardigrada</taxon>
        <taxon>Parachela</taxon>
        <taxon>Hypsibioidea</taxon>
        <taxon>Ramazzottiidae</taxon>
        <taxon>Ramazzottius</taxon>
    </lineage>
</organism>
<dbReference type="InterPro" id="IPR038377">
    <property type="entry name" value="Na/Glc_symporter_sf"/>
</dbReference>
<comment type="subcellular location">
    <subcellularLocation>
        <location evidence="1">Membrane</location>
        <topology evidence="1">Multi-pass membrane protein</topology>
    </subcellularLocation>
</comment>
<feature type="region of interest" description="Disordered" evidence="7">
    <location>
        <begin position="584"/>
        <end position="603"/>
    </location>
</feature>
<feature type="transmembrane region" description="Helical" evidence="8">
    <location>
        <begin position="361"/>
        <end position="390"/>
    </location>
</feature>
<dbReference type="AlphaFoldDB" id="A0A1D1V3I4"/>
<keyword evidence="4 8" id="KW-1133">Transmembrane helix</keyword>
<dbReference type="STRING" id="947166.A0A1D1V3I4"/>
<comment type="caution">
    <text evidence="9">The sequence shown here is derived from an EMBL/GenBank/DDBJ whole genome shotgun (WGS) entry which is preliminary data.</text>
</comment>
<sequence length="715" mass="78723">MTQPTLDAYDIAGIVVYFVVVVGVGLLSMCTSKRNTVTGYFLANKENAWYIVGASLFASNIGTEHFIGLSGSGAAVGVSVGAFEISGLVALQVLGWVFLPVYIASKAYTLPEYIKKRFGGTRIRVYLAVLSLTLYIIIKISVALYAGILFINQGLHWNRWLAILLLLAITAVSAVTGGLKAAIYTEVLQAITTIVGTGAIFVIAFIRIGGYQNLVKEYPNARPDAFNSSLSMVGCNKPLPDAFVMLREPTDPNLPWIGFLLGQSIVSLWYWAADQMMVQRALSSKSLSHARGGCLVAGYCKFVFLFVTILPGMIGRVLWRNDIGCADPDQCEAICGNRRGCGDTVYPRLVMELLPSGLRGLMLAVMLASLVSDLLSIFNSASALFTIDIYSRVRRKATSREILLVGRLFNGLLLVISVLWLPLIDQLQGGQLFFYLKSVAAYLSPPIGAIFVLAVFWKRCNESGAFYGLMIGLITGVIRMVLDFVYRSPECGLPDTRPLVTKNLHYLYFAFILFVLTVLVAVVVSLATPAPAEEKLVRTTYATRFDSTRRPDDFMYDRRRSRLASLTKGQSSVRFIGDTFEKLPEEGKRPDSPVAGSVGENPTMQYSGSARNNVTIVADVKGRSPPVTPVPVDKTDTLSSFKSFMGRMVNWFCGFSQLTMEEKDEHDAHLVKVSSLEQDPRAKWFLNINLAVLLFLVFFVLLFFSTNLHDFMVSG</sequence>
<evidence type="ECO:0000256" key="7">
    <source>
        <dbReference type="SAM" id="MobiDB-lite"/>
    </source>
</evidence>
<evidence type="ECO:0000313" key="9">
    <source>
        <dbReference type="EMBL" id="GAU96354.1"/>
    </source>
</evidence>
<feature type="transmembrane region" description="Helical" evidence="8">
    <location>
        <begin position="433"/>
        <end position="457"/>
    </location>
</feature>
<dbReference type="PROSITE" id="PS50283">
    <property type="entry name" value="NA_SOLUT_SYMP_3"/>
    <property type="match status" value="1"/>
</dbReference>
<feature type="transmembrane region" description="Helical" evidence="8">
    <location>
        <begin position="254"/>
        <end position="273"/>
    </location>
</feature>
<feature type="transmembrane region" description="Helical" evidence="8">
    <location>
        <begin position="506"/>
        <end position="528"/>
    </location>
</feature>
<evidence type="ECO:0000256" key="3">
    <source>
        <dbReference type="ARBA" id="ARBA00022692"/>
    </source>
</evidence>
<dbReference type="InterPro" id="IPR018212">
    <property type="entry name" value="Na/solute_symporter_CS"/>
</dbReference>
<gene>
    <name evidence="9" type="primary">RvY_07813-1</name>
    <name evidence="9" type="synonym">RvY_07813.1</name>
    <name evidence="9" type="ORF">RvY_07813</name>
</gene>